<evidence type="ECO:0000313" key="8">
    <source>
        <dbReference type="Proteomes" id="UP000008311"/>
    </source>
</evidence>
<dbReference type="InterPro" id="IPR044837">
    <property type="entry name" value="REM16-like"/>
</dbReference>
<dbReference type="STRING" id="3988.B9T237"/>
<proteinExistence type="predicted"/>
<dbReference type="CDD" id="cd10017">
    <property type="entry name" value="B3_DNA"/>
    <property type="match status" value="1"/>
</dbReference>
<feature type="domain" description="TF-B3" evidence="6">
    <location>
        <begin position="25"/>
        <end position="116"/>
    </location>
</feature>
<keyword evidence="3" id="KW-0238">DNA-binding</keyword>
<dbReference type="InterPro" id="IPR015300">
    <property type="entry name" value="DNA-bd_pseudobarrel_sf"/>
</dbReference>
<dbReference type="GO" id="GO:0005634">
    <property type="term" value="C:nucleus"/>
    <property type="evidence" value="ECO:0007669"/>
    <property type="project" value="UniProtKB-SubCell"/>
</dbReference>
<evidence type="ECO:0000256" key="1">
    <source>
        <dbReference type="ARBA" id="ARBA00004123"/>
    </source>
</evidence>
<gene>
    <name evidence="7" type="ORF">RCOM_0997760</name>
</gene>
<keyword evidence="4" id="KW-0804">Transcription</keyword>
<keyword evidence="5" id="KW-0539">Nucleus</keyword>
<dbReference type="SMART" id="SM01019">
    <property type="entry name" value="B3"/>
    <property type="match status" value="1"/>
</dbReference>
<accession>B9T237</accession>
<dbReference type="Gene3D" id="2.40.330.10">
    <property type="entry name" value="DNA-binding pseudobarrel domain"/>
    <property type="match status" value="1"/>
</dbReference>
<name>B9T237_RICCO</name>
<evidence type="ECO:0000256" key="5">
    <source>
        <dbReference type="ARBA" id="ARBA00023242"/>
    </source>
</evidence>
<dbReference type="InterPro" id="IPR003340">
    <property type="entry name" value="B3_DNA-bd"/>
</dbReference>
<reference evidence="8" key="1">
    <citation type="journal article" date="2010" name="Nat. Biotechnol.">
        <title>Draft genome sequence of the oilseed species Ricinus communis.</title>
        <authorList>
            <person name="Chan A.P."/>
            <person name="Crabtree J."/>
            <person name="Zhao Q."/>
            <person name="Lorenzi H."/>
            <person name="Orvis J."/>
            <person name="Puiu D."/>
            <person name="Melake-Berhan A."/>
            <person name="Jones K.M."/>
            <person name="Redman J."/>
            <person name="Chen G."/>
            <person name="Cahoon E.B."/>
            <person name="Gedil M."/>
            <person name="Stanke M."/>
            <person name="Haas B.J."/>
            <person name="Wortman J.R."/>
            <person name="Fraser-Liggett C.M."/>
            <person name="Ravel J."/>
            <person name="Rabinowicz P.D."/>
        </authorList>
    </citation>
    <scope>NUCLEOTIDE SEQUENCE [LARGE SCALE GENOMIC DNA]</scope>
    <source>
        <strain evidence="8">cv. Hale</strain>
    </source>
</reference>
<protein>
    <recommendedName>
        <fullName evidence="6">TF-B3 domain-containing protein</fullName>
    </recommendedName>
</protein>
<evidence type="ECO:0000256" key="4">
    <source>
        <dbReference type="ARBA" id="ARBA00023163"/>
    </source>
</evidence>
<evidence type="ECO:0000259" key="6">
    <source>
        <dbReference type="PROSITE" id="PS50863"/>
    </source>
</evidence>
<sequence length="116" mass="13000">MQRHSCSKVPEAVVAANKVASLNPFFKVNIRSSHVEHGSLTVPVEFFRSYAKKSIENVTLQVARRQWTVKLLIYRSPHQGCFSAGWSSFAKENSIQVGDACIFELVNSETMLLKVS</sequence>
<keyword evidence="2" id="KW-0805">Transcription regulation</keyword>
<dbReference type="PANTHER" id="PTHR31391">
    <property type="entry name" value="B3 DOMAIN-CONTAINING PROTEIN OS11G0197600-RELATED"/>
    <property type="match status" value="1"/>
</dbReference>
<keyword evidence="8" id="KW-1185">Reference proteome</keyword>
<dbReference type="SUPFAM" id="SSF101936">
    <property type="entry name" value="DNA-binding pseudobarrel domain"/>
    <property type="match status" value="1"/>
</dbReference>
<dbReference type="InParanoid" id="B9T237"/>
<evidence type="ECO:0000256" key="2">
    <source>
        <dbReference type="ARBA" id="ARBA00023015"/>
    </source>
</evidence>
<dbReference type="GO" id="GO:0003677">
    <property type="term" value="F:DNA binding"/>
    <property type="evidence" value="ECO:0007669"/>
    <property type="project" value="UniProtKB-KW"/>
</dbReference>
<comment type="subcellular location">
    <subcellularLocation>
        <location evidence="1">Nucleus</location>
    </subcellularLocation>
</comment>
<dbReference type="Proteomes" id="UP000008311">
    <property type="component" value="Unassembled WGS sequence"/>
</dbReference>
<organism evidence="7 8">
    <name type="scientific">Ricinus communis</name>
    <name type="common">Castor bean</name>
    <dbReference type="NCBI Taxonomy" id="3988"/>
    <lineage>
        <taxon>Eukaryota</taxon>
        <taxon>Viridiplantae</taxon>
        <taxon>Streptophyta</taxon>
        <taxon>Embryophyta</taxon>
        <taxon>Tracheophyta</taxon>
        <taxon>Spermatophyta</taxon>
        <taxon>Magnoliopsida</taxon>
        <taxon>eudicotyledons</taxon>
        <taxon>Gunneridae</taxon>
        <taxon>Pentapetalae</taxon>
        <taxon>rosids</taxon>
        <taxon>fabids</taxon>
        <taxon>Malpighiales</taxon>
        <taxon>Euphorbiaceae</taxon>
        <taxon>Acalyphoideae</taxon>
        <taxon>Acalypheae</taxon>
        <taxon>Ricinus</taxon>
    </lineage>
</organism>
<dbReference type="PANTHER" id="PTHR31391:SF143">
    <property type="entry name" value="B3 DNA-BINDING DOMAIN PROTEIN"/>
    <property type="match status" value="1"/>
</dbReference>
<dbReference type="AlphaFoldDB" id="B9T237"/>
<evidence type="ECO:0000256" key="3">
    <source>
        <dbReference type="ARBA" id="ARBA00023125"/>
    </source>
</evidence>
<dbReference type="Pfam" id="PF02362">
    <property type="entry name" value="B3"/>
    <property type="match status" value="1"/>
</dbReference>
<dbReference type="EMBL" id="EQ974368">
    <property type="protein sequence ID" value="EEF30090.1"/>
    <property type="molecule type" value="Genomic_DNA"/>
</dbReference>
<evidence type="ECO:0000313" key="7">
    <source>
        <dbReference type="EMBL" id="EEF30090.1"/>
    </source>
</evidence>
<dbReference type="PROSITE" id="PS50863">
    <property type="entry name" value="B3"/>
    <property type="match status" value="1"/>
</dbReference>